<dbReference type="GO" id="GO:0016787">
    <property type="term" value="F:hydrolase activity"/>
    <property type="evidence" value="ECO:0007669"/>
    <property type="project" value="UniProtKB-KW"/>
</dbReference>
<sequence length="289" mass="32683">MGHYIETEQNVKLFVEDIGSGTPLIFMHGWPLNHKMFEYQFTLLSRRGYRCIGIDQRGFGRSDAPSQGYSYDRMADDLRAVIDHLELQDAVMIGFSVGGAISIRYMARHHGHRVSKLALVGAAAPVFTQRHDYAYGMTNEEMNDQIHAVMTDRPKMLKDFGKLFLAHKANLFNAVSNDFTDWLHRLGLEASAWGTIRVAESLRDEDLRPDLAQLRGPVTIFQGLQDKICPPDFGQLLVKNIPESTLVHFEHSGHGIMFDEPQKFNDELISFLEKSQPVQAAAKLPTILL</sequence>
<dbReference type="PRINTS" id="PR00111">
    <property type="entry name" value="ABHYDROLASE"/>
</dbReference>
<dbReference type="InterPro" id="IPR050266">
    <property type="entry name" value="AB_hydrolase_sf"/>
</dbReference>
<accession>A0A934J4H8</accession>
<dbReference type="InterPro" id="IPR000639">
    <property type="entry name" value="Epox_hydrolase-like"/>
</dbReference>
<proteinExistence type="predicted"/>
<gene>
    <name evidence="3" type="ORF">JFN88_09420</name>
</gene>
<evidence type="ECO:0000313" key="3">
    <source>
        <dbReference type="EMBL" id="MBJ6361519.1"/>
    </source>
</evidence>
<name>A0A934J4H8_9BACL</name>
<dbReference type="RefSeq" id="WP_199019074.1">
    <property type="nucleotide sequence ID" value="NZ_JAELUP010000031.1"/>
</dbReference>
<dbReference type="EMBL" id="JAELUP010000031">
    <property type="protein sequence ID" value="MBJ6361519.1"/>
    <property type="molecule type" value="Genomic_DNA"/>
</dbReference>
<dbReference type="InterPro" id="IPR000073">
    <property type="entry name" value="AB_hydrolase_1"/>
</dbReference>
<keyword evidence="1 3" id="KW-0378">Hydrolase</keyword>
<protein>
    <submittedName>
        <fullName evidence="3">Alpha/beta hydrolase</fullName>
    </submittedName>
</protein>
<dbReference type="PANTHER" id="PTHR43798">
    <property type="entry name" value="MONOACYLGLYCEROL LIPASE"/>
    <property type="match status" value="1"/>
</dbReference>
<evidence type="ECO:0000256" key="1">
    <source>
        <dbReference type="ARBA" id="ARBA00022801"/>
    </source>
</evidence>
<evidence type="ECO:0000313" key="4">
    <source>
        <dbReference type="Proteomes" id="UP000640274"/>
    </source>
</evidence>
<dbReference type="PRINTS" id="PR00412">
    <property type="entry name" value="EPOXHYDRLASE"/>
</dbReference>
<dbReference type="Pfam" id="PF00561">
    <property type="entry name" value="Abhydrolase_1"/>
    <property type="match status" value="1"/>
</dbReference>
<evidence type="ECO:0000259" key="2">
    <source>
        <dbReference type="Pfam" id="PF00561"/>
    </source>
</evidence>
<reference evidence="3" key="1">
    <citation type="submission" date="2020-12" db="EMBL/GenBank/DDBJ databases">
        <authorList>
            <person name="Huq M.A."/>
        </authorList>
    </citation>
    <scope>NUCLEOTIDE SEQUENCE</scope>
    <source>
        <strain evidence="3">MAHUQ-46</strain>
    </source>
</reference>
<dbReference type="SUPFAM" id="SSF53474">
    <property type="entry name" value="alpha/beta-Hydrolases"/>
    <property type="match status" value="1"/>
</dbReference>
<dbReference type="PANTHER" id="PTHR43798:SF31">
    <property type="entry name" value="AB HYDROLASE SUPERFAMILY PROTEIN YCLE"/>
    <property type="match status" value="1"/>
</dbReference>
<dbReference type="InterPro" id="IPR029058">
    <property type="entry name" value="AB_hydrolase_fold"/>
</dbReference>
<dbReference type="GO" id="GO:0016020">
    <property type="term" value="C:membrane"/>
    <property type="evidence" value="ECO:0007669"/>
    <property type="project" value="TreeGrafter"/>
</dbReference>
<comment type="caution">
    <text evidence="3">The sequence shown here is derived from an EMBL/GenBank/DDBJ whole genome shotgun (WGS) entry which is preliminary data.</text>
</comment>
<dbReference type="AlphaFoldDB" id="A0A934J4H8"/>
<keyword evidence="4" id="KW-1185">Reference proteome</keyword>
<dbReference type="Gene3D" id="3.40.50.1820">
    <property type="entry name" value="alpha/beta hydrolase"/>
    <property type="match status" value="1"/>
</dbReference>
<dbReference type="Proteomes" id="UP000640274">
    <property type="component" value="Unassembled WGS sequence"/>
</dbReference>
<organism evidence="3 4">
    <name type="scientific">Paenibacillus roseus</name>
    <dbReference type="NCBI Taxonomy" id="2798579"/>
    <lineage>
        <taxon>Bacteria</taxon>
        <taxon>Bacillati</taxon>
        <taxon>Bacillota</taxon>
        <taxon>Bacilli</taxon>
        <taxon>Bacillales</taxon>
        <taxon>Paenibacillaceae</taxon>
        <taxon>Paenibacillus</taxon>
    </lineage>
</organism>
<feature type="domain" description="AB hydrolase-1" evidence="2">
    <location>
        <begin position="23"/>
        <end position="261"/>
    </location>
</feature>